<proteinExistence type="predicted"/>
<reference evidence="1" key="1">
    <citation type="submission" date="2020-07" db="EMBL/GenBank/DDBJ databases">
        <title>Multicomponent nature underlies the extraordinary mechanical properties of spider dragline silk.</title>
        <authorList>
            <person name="Kono N."/>
            <person name="Nakamura H."/>
            <person name="Mori M."/>
            <person name="Yoshida Y."/>
            <person name="Ohtoshi R."/>
            <person name="Malay A.D."/>
            <person name="Moran D.A.P."/>
            <person name="Tomita M."/>
            <person name="Numata K."/>
            <person name="Arakawa K."/>
        </authorList>
    </citation>
    <scope>NUCLEOTIDE SEQUENCE</scope>
</reference>
<dbReference type="EMBL" id="BMAO01025433">
    <property type="protein sequence ID" value="GFR02594.1"/>
    <property type="molecule type" value="Genomic_DNA"/>
</dbReference>
<dbReference type="Proteomes" id="UP000887116">
    <property type="component" value="Unassembled WGS sequence"/>
</dbReference>
<evidence type="ECO:0000313" key="1">
    <source>
        <dbReference type="EMBL" id="GFR02594.1"/>
    </source>
</evidence>
<protein>
    <submittedName>
        <fullName evidence="1">Uncharacterized protein</fullName>
    </submittedName>
</protein>
<organism evidence="1 2">
    <name type="scientific">Trichonephila clavata</name>
    <name type="common">Joro spider</name>
    <name type="synonym">Nephila clavata</name>
    <dbReference type="NCBI Taxonomy" id="2740835"/>
    <lineage>
        <taxon>Eukaryota</taxon>
        <taxon>Metazoa</taxon>
        <taxon>Ecdysozoa</taxon>
        <taxon>Arthropoda</taxon>
        <taxon>Chelicerata</taxon>
        <taxon>Arachnida</taxon>
        <taxon>Araneae</taxon>
        <taxon>Araneomorphae</taxon>
        <taxon>Entelegynae</taxon>
        <taxon>Araneoidea</taxon>
        <taxon>Nephilidae</taxon>
        <taxon>Trichonephila</taxon>
    </lineage>
</organism>
<dbReference type="AlphaFoldDB" id="A0A8X6GGD1"/>
<evidence type="ECO:0000313" key="2">
    <source>
        <dbReference type="Proteomes" id="UP000887116"/>
    </source>
</evidence>
<comment type="caution">
    <text evidence="1">The sequence shown here is derived from an EMBL/GenBank/DDBJ whole genome shotgun (WGS) entry which is preliminary data.</text>
</comment>
<sequence>MSDKYKVVCMHFVVPSPISPYRIIDSIAKSFDAQGNIVSLKAFPEDNYICTLCTKPIVAEVLSDDSFLIGNKYIEYRIIDTNMVCIKIEIPYYGILTDDINRILRAYGTIFMSEILSTNARMYYAIMEIKRDLPRKIKCRMGDLFISPA</sequence>
<name>A0A8X6GGD1_TRICU</name>
<accession>A0A8X6GGD1</accession>
<keyword evidence="2" id="KW-1185">Reference proteome</keyword>
<gene>
    <name evidence="1" type="primary">AVEN_97909_1</name>
    <name evidence="1" type="ORF">TNCT_136591</name>
</gene>